<sequence length="189" mass="19880">DDTFGDEEREMALMHELAHIRRGDLLLGGVPALARTLFFFHPVAHVAVREYALCREAACDALAVDRGRLAPGMYGRLLLRLGVAPHPHHALPGASPTFRILKRRLDMLGQSQGARPRAITTLLVAALAIAAALPWRVVAADSQVNTQAAPVPQEPAPARIVDKAAPAAPSAPATPAKAAAPATPASRVG</sequence>
<feature type="domain" description="Peptidase M56" evidence="2">
    <location>
        <begin position="2"/>
        <end position="108"/>
    </location>
</feature>
<feature type="region of interest" description="Disordered" evidence="1">
    <location>
        <begin position="148"/>
        <end position="189"/>
    </location>
</feature>
<dbReference type="EMBL" id="JZRB01000102">
    <property type="protein sequence ID" value="KJV24698.1"/>
    <property type="molecule type" value="Genomic_DNA"/>
</dbReference>
<name>A0A0F3K0H5_9GAMM</name>
<dbReference type="PANTHER" id="PTHR34978">
    <property type="entry name" value="POSSIBLE SENSOR-TRANSDUCER PROTEIN BLAR"/>
    <property type="match status" value="1"/>
</dbReference>
<dbReference type="PANTHER" id="PTHR34978:SF3">
    <property type="entry name" value="SLR0241 PROTEIN"/>
    <property type="match status" value="1"/>
</dbReference>
<dbReference type="Proteomes" id="UP000033651">
    <property type="component" value="Unassembled WGS sequence"/>
</dbReference>
<dbReference type="AlphaFoldDB" id="A0A0F3K0H5"/>
<protein>
    <recommendedName>
        <fullName evidence="2">Peptidase M56 domain-containing protein</fullName>
    </recommendedName>
</protein>
<feature type="compositionally biased region" description="Low complexity" evidence="1">
    <location>
        <begin position="163"/>
        <end position="189"/>
    </location>
</feature>
<gene>
    <name evidence="3" type="ORF">VI08_20360</name>
</gene>
<evidence type="ECO:0000313" key="4">
    <source>
        <dbReference type="Proteomes" id="UP000033651"/>
    </source>
</evidence>
<feature type="non-terminal residue" evidence="3">
    <location>
        <position position="189"/>
    </location>
</feature>
<dbReference type="InterPro" id="IPR052173">
    <property type="entry name" value="Beta-lactam_resp_regulator"/>
</dbReference>
<keyword evidence="4" id="KW-1185">Reference proteome</keyword>
<comment type="caution">
    <text evidence="3">The sequence shown here is derived from an EMBL/GenBank/DDBJ whole genome shotgun (WGS) entry which is preliminary data.</text>
</comment>
<proteinExistence type="predicted"/>
<dbReference type="CDD" id="cd07341">
    <property type="entry name" value="M56_BlaR1_MecR1_like"/>
    <property type="match status" value="1"/>
</dbReference>
<accession>A0A0F3K0H5</accession>
<dbReference type="InterPro" id="IPR008756">
    <property type="entry name" value="Peptidase_M56"/>
</dbReference>
<evidence type="ECO:0000256" key="1">
    <source>
        <dbReference type="SAM" id="MobiDB-lite"/>
    </source>
</evidence>
<evidence type="ECO:0000313" key="3">
    <source>
        <dbReference type="EMBL" id="KJV24698.1"/>
    </source>
</evidence>
<reference evidence="3 4" key="1">
    <citation type="submission" date="2015-03" db="EMBL/GenBank/DDBJ databases">
        <title>Draft genome sequence of Luteibacter yeojuensis strain SU11.</title>
        <authorList>
            <person name="Sulaiman J."/>
            <person name="Priya K."/>
            <person name="Chan K.-G."/>
        </authorList>
    </citation>
    <scope>NUCLEOTIDE SEQUENCE [LARGE SCALE GENOMIC DNA]</scope>
    <source>
        <strain evidence="3 4">SU11</strain>
    </source>
</reference>
<organism evidence="3 4">
    <name type="scientific">Luteibacter yeojuensis</name>
    <dbReference type="NCBI Taxonomy" id="345309"/>
    <lineage>
        <taxon>Bacteria</taxon>
        <taxon>Pseudomonadati</taxon>
        <taxon>Pseudomonadota</taxon>
        <taxon>Gammaproteobacteria</taxon>
        <taxon>Lysobacterales</taxon>
        <taxon>Rhodanobacteraceae</taxon>
        <taxon>Luteibacter</taxon>
    </lineage>
</organism>
<dbReference type="Pfam" id="PF05569">
    <property type="entry name" value="Peptidase_M56"/>
    <property type="match status" value="1"/>
</dbReference>
<evidence type="ECO:0000259" key="2">
    <source>
        <dbReference type="Pfam" id="PF05569"/>
    </source>
</evidence>
<feature type="non-terminal residue" evidence="3">
    <location>
        <position position="1"/>
    </location>
</feature>